<reference evidence="1 2" key="1">
    <citation type="journal article" date="2019" name="Commun. Biol.">
        <title>The bagworm genome reveals a unique fibroin gene that provides high tensile strength.</title>
        <authorList>
            <person name="Kono N."/>
            <person name="Nakamura H."/>
            <person name="Ohtoshi R."/>
            <person name="Tomita M."/>
            <person name="Numata K."/>
            <person name="Arakawa K."/>
        </authorList>
    </citation>
    <scope>NUCLEOTIDE SEQUENCE [LARGE SCALE GENOMIC DNA]</scope>
</reference>
<dbReference type="Proteomes" id="UP000299102">
    <property type="component" value="Unassembled WGS sequence"/>
</dbReference>
<dbReference type="EMBL" id="BGZK01000171">
    <property type="protein sequence ID" value="GBP25744.1"/>
    <property type="molecule type" value="Genomic_DNA"/>
</dbReference>
<sequence length="126" mass="14339">MKQRPNSKHPKRRACMKKRDVTEASDACGVRVVWRFVVSVYPSGKGAGRDSGRGRGGLAELGVHIGCQAFANEFKLIDLSRSREFDVNTHKQLVRLITPQTRRMRQPILPPHLRFVPEHLRIIICV</sequence>
<evidence type="ECO:0000313" key="2">
    <source>
        <dbReference type="Proteomes" id="UP000299102"/>
    </source>
</evidence>
<organism evidence="1 2">
    <name type="scientific">Eumeta variegata</name>
    <name type="common">Bagworm moth</name>
    <name type="synonym">Eumeta japonica</name>
    <dbReference type="NCBI Taxonomy" id="151549"/>
    <lineage>
        <taxon>Eukaryota</taxon>
        <taxon>Metazoa</taxon>
        <taxon>Ecdysozoa</taxon>
        <taxon>Arthropoda</taxon>
        <taxon>Hexapoda</taxon>
        <taxon>Insecta</taxon>
        <taxon>Pterygota</taxon>
        <taxon>Neoptera</taxon>
        <taxon>Endopterygota</taxon>
        <taxon>Lepidoptera</taxon>
        <taxon>Glossata</taxon>
        <taxon>Ditrysia</taxon>
        <taxon>Tineoidea</taxon>
        <taxon>Psychidae</taxon>
        <taxon>Oiketicinae</taxon>
        <taxon>Eumeta</taxon>
    </lineage>
</organism>
<gene>
    <name evidence="1" type="ORF">EVAR_12224_1</name>
</gene>
<protein>
    <submittedName>
        <fullName evidence="1">Uncharacterized protein</fullName>
    </submittedName>
</protein>
<accession>A0A4C1UIN7</accession>
<evidence type="ECO:0000313" key="1">
    <source>
        <dbReference type="EMBL" id="GBP25744.1"/>
    </source>
</evidence>
<proteinExistence type="predicted"/>
<keyword evidence="2" id="KW-1185">Reference proteome</keyword>
<comment type="caution">
    <text evidence="1">The sequence shown here is derived from an EMBL/GenBank/DDBJ whole genome shotgun (WGS) entry which is preliminary data.</text>
</comment>
<dbReference type="AlphaFoldDB" id="A0A4C1UIN7"/>
<name>A0A4C1UIN7_EUMVA</name>